<feature type="transmembrane region" description="Helical" evidence="2">
    <location>
        <begin position="121"/>
        <end position="144"/>
    </location>
</feature>
<dbReference type="Gene3D" id="1.20.1640.10">
    <property type="entry name" value="Multidrug efflux transporter AcrB transmembrane domain"/>
    <property type="match status" value="1"/>
</dbReference>
<dbReference type="Proteomes" id="UP000275777">
    <property type="component" value="Chromosome"/>
</dbReference>
<feature type="transmembrane region" description="Helical" evidence="2">
    <location>
        <begin position="151"/>
        <end position="171"/>
    </location>
</feature>
<accession>A0A3S5DLG6</accession>
<keyword evidence="2" id="KW-0472">Membrane</keyword>
<proteinExistence type="predicted"/>
<feature type="compositionally biased region" description="Basic residues" evidence="1">
    <location>
        <begin position="222"/>
        <end position="243"/>
    </location>
</feature>
<reference evidence="3 4" key="1">
    <citation type="submission" date="2018-12" db="EMBL/GenBank/DDBJ databases">
        <authorList>
            <consortium name="Pathogen Informatics"/>
        </authorList>
    </citation>
    <scope>NUCLEOTIDE SEQUENCE [LARGE SCALE GENOMIC DNA]</scope>
    <source>
        <strain evidence="3 4">NCTC9695</strain>
    </source>
</reference>
<protein>
    <submittedName>
        <fullName evidence="3">Predicted exporter</fullName>
    </submittedName>
</protein>
<evidence type="ECO:0000256" key="1">
    <source>
        <dbReference type="SAM" id="MobiDB-lite"/>
    </source>
</evidence>
<evidence type="ECO:0000256" key="2">
    <source>
        <dbReference type="SAM" id="Phobius"/>
    </source>
</evidence>
<name>A0A3S5DLG6_CHRVL</name>
<dbReference type="AlphaFoldDB" id="A0A3S5DLG6"/>
<evidence type="ECO:0000313" key="3">
    <source>
        <dbReference type="EMBL" id="VEB42434.1"/>
    </source>
</evidence>
<keyword evidence="2" id="KW-0812">Transmembrane</keyword>
<feature type="region of interest" description="Disordered" evidence="1">
    <location>
        <begin position="204"/>
        <end position="243"/>
    </location>
</feature>
<feature type="compositionally biased region" description="Polar residues" evidence="1">
    <location>
        <begin position="211"/>
        <end position="221"/>
    </location>
</feature>
<feature type="transmembrane region" description="Helical" evidence="2">
    <location>
        <begin position="96"/>
        <end position="115"/>
    </location>
</feature>
<sequence length="243" mass="26494">MDAWLAAPVSEPLRAQWLGRFGGGYASVVMLRGLASPSMLPSLAQVAQPAAGVRFIDKVGEISGLMKHYRQLMSWVIAASYLLVLAMLWRRFGRRAWRALLPTLIASVLAVALLSLCGQPIQLFTVLALLLILGMGVDYGVFLLADDDPRAFLSVTLAAAGTLLAFGLLALSSTPALAAFGLTMLLGISLCWLINPLFTQKPRTRNEETMETGSQALQNKRFSPRANRRWTRASRRRKSPSAP</sequence>
<feature type="transmembrane region" description="Helical" evidence="2">
    <location>
        <begin position="177"/>
        <end position="198"/>
    </location>
</feature>
<evidence type="ECO:0000313" key="4">
    <source>
        <dbReference type="Proteomes" id="UP000275777"/>
    </source>
</evidence>
<keyword evidence="2" id="KW-1133">Transmembrane helix</keyword>
<organism evidence="3 4">
    <name type="scientific">Chromobacterium violaceum</name>
    <dbReference type="NCBI Taxonomy" id="536"/>
    <lineage>
        <taxon>Bacteria</taxon>
        <taxon>Pseudomonadati</taxon>
        <taxon>Pseudomonadota</taxon>
        <taxon>Betaproteobacteria</taxon>
        <taxon>Neisseriales</taxon>
        <taxon>Chromobacteriaceae</taxon>
        <taxon>Chromobacterium</taxon>
    </lineage>
</organism>
<dbReference type="SUPFAM" id="SSF82866">
    <property type="entry name" value="Multidrug efflux transporter AcrB transmembrane domain"/>
    <property type="match status" value="1"/>
</dbReference>
<dbReference type="EMBL" id="LR134182">
    <property type="protein sequence ID" value="VEB42434.1"/>
    <property type="molecule type" value="Genomic_DNA"/>
</dbReference>
<feature type="transmembrane region" description="Helical" evidence="2">
    <location>
        <begin position="72"/>
        <end position="89"/>
    </location>
</feature>
<gene>
    <name evidence="3" type="ORF">NCTC9695_02884</name>
</gene>